<dbReference type="GO" id="GO:0043161">
    <property type="term" value="P:proteasome-mediated ubiquitin-dependent protein catabolic process"/>
    <property type="evidence" value="ECO:0007669"/>
    <property type="project" value="TreeGrafter"/>
</dbReference>
<evidence type="ECO:0000256" key="5">
    <source>
        <dbReference type="SAM" id="MobiDB-lite"/>
    </source>
</evidence>
<dbReference type="GO" id="GO:0005789">
    <property type="term" value="C:endoplasmic reticulum membrane"/>
    <property type="evidence" value="ECO:0007669"/>
    <property type="project" value="UniProtKB-SubCell"/>
</dbReference>
<dbReference type="Pfam" id="PF13639">
    <property type="entry name" value="zf-RING_2"/>
    <property type="match status" value="1"/>
</dbReference>
<dbReference type="PANTHER" id="PTHR22763">
    <property type="entry name" value="RING ZINC FINGER PROTEIN"/>
    <property type="match status" value="1"/>
</dbReference>
<evidence type="ECO:0000313" key="8">
    <source>
        <dbReference type="Proteomes" id="UP000024404"/>
    </source>
</evidence>
<keyword evidence="1" id="KW-0479">Metal-binding</keyword>
<keyword evidence="8" id="KW-1185">Reference proteome</keyword>
<feature type="domain" description="RING-type" evidence="6">
    <location>
        <begin position="39"/>
        <end position="84"/>
    </location>
</feature>
<dbReference type="Gene3D" id="3.30.40.10">
    <property type="entry name" value="Zinc/RING finger domain, C3HC4 (zinc finger)"/>
    <property type="match status" value="1"/>
</dbReference>
<reference evidence="7" key="2">
    <citation type="submission" date="2022-06" db="UniProtKB">
        <authorList>
            <consortium name="EnsemblMetazoa"/>
        </authorList>
    </citation>
    <scope>IDENTIFICATION</scope>
</reference>
<evidence type="ECO:0000259" key="6">
    <source>
        <dbReference type="PROSITE" id="PS50089"/>
    </source>
</evidence>
<dbReference type="SUPFAM" id="SSF57850">
    <property type="entry name" value="RING/U-box"/>
    <property type="match status" value="1"/>
</dbReference>
<dbReference type="GO" id="GO:0061630">
    <property type="term" value="F:ubiquitin protein ligase activity"/>
    <property type="evidence" value="ECO:0007669"/>
    <property type="project" value="UniProtKB-EC"/>
</dbReference>
<evidence type="ECO:0000313" key="7">
    <source>
        <dbReference type="EnsemblMetazoa" id="OVOC12331.1"/>
    </source>
</evidence>
<dbReference type="GO" id="GO:0036503">
    <property type="term" value="P:ERAD pathway"/>
    <property type="evidence" value="ECO:0007669"/>
    <property type="project" value="TreeGrafter"/>
</dbReference>
<protein>
    <submittedName>
        <fullName evidence="7">RING-type domain-containing protein</fullName>
    </submittedName>
</protein>
<evidence type="ECO:0000256" key="2">
    <source>
        <dbReference type="ARBA" id="ARBA00022771"/>
    </source>
</evidence>
<dbReference type="EnsemblMetazoa" id="OVOC12331.1">
    <property type="protein sequence ID" value="OVOC12331.1"/>
    <property type="gene ID" value="WBGene00249140"/>
</dbReference>
<dbReference type="GO" id="GO:0008270">
    <property type="term" value="F:zinc ion binding"/>
    <property type="evidence" value="ECO:0007669"/>
    <property type="project" value="UniProtKB-KW"/>
</dbReference>
<dbReference type="EMBL" id="CMVM020000437">
    <property type="status" value="NOT_ANNOTATED_CDS"/>
    <property type="molecule type" value="Genomic_DNA"/>
</dbReference>
<dbReference type="SMART" id="SM00184">
    <property type="entry name" value="RING"/>
    <property type="match status" value="1"/>
</dbReference>
<dbReference type="InterPro" id="IPR050731">
    <property type="entry name" value="HRD1_E3_ubiq-ligases"/>
</dbReference>
<dbReference type="InterPro" id="IPR013083">
    <property type="entry name" value="Znf_RING/FYVE/PHD"/>
</dbReference>
<dbReference type="PROSITE" id="PS50089">
    <property type="entry name" value="ZF_RING_2"/>
    <property type="match status" value="1"/>
</dbReference>
<dbReference type="Proteomes" id="UP000024404">
    <property type="component" value="Unassembled WGS sequence"/>
</dbReference>
<dbReference type="AlphaFoldDB" id="A0A8R1TLX5"/>
<keyword evidence="3" id="KW-0862">Zinc</keyword>
<keyword evidence="2 4" id="KW-0863">Zinc-finger</keyword>
<evidence type="ECO:0000256" key="4">
    <source>
        <dbReference type="PROSITE-ProRule" id="PRU00175"/>
    </source>
</evidence>
<dbReference type="OMA" id="IANKHFE"/>
<evidence type="ECO:0000256" key="3">
    <source>
        <dbReference type="ARBA" id="ARBA00022833"/>
    </source>
</evidence>
<name>A0A8R1TLX5_ONCVO</name>
<reference evidence="8" key="1">
    <citation type="submission" date="2013-10" db="EMBL/GenBank/DDBJ databases">
        <title>Genome sequencing of Onchocerca volvulus.</title>
        <authorList>
            <person name="Cotton J."/>
            <person name="Tsai J."/>
            <person name="Stanley E."/>
            <person name="Tracey A."/>
            <person name="Holroyd N."/>
            <person name="Lustigman S."/>
            <person name="Berriman M."/>
        </authorList>
    </citation>
    <scope>NUCLEOTIDE SEQUENCE</scope>
</reference>
<organism evidence="7 8">
    <name type="scientific">Onchocerca volvulus</name>
    <dbReference type="NCBI Taxonomy" id="6282"/>
    <lineage>
        <taxon>Eukaryota</taxon>
        <taxon>Metazoa</taxon>
        <taxon>Ecdysozoa</taxon>
        <taxon>Nematoda</taxon>
        <taxon>Chromadorea</taxon>
        <taxon>Rhabditida</taxon>
        <taxon>Spirurina</taxon>
        <taxon>Spiruromorpha</taxon>
        <taxon>Filarioidea</taxon>
        <taxon>Onchocercidae</taxon>
        <taxon>Onchocerca</taxon>
    </lineage>
</organism>
<proteinExistence type="predicted"/>
<sequence>MLLNTTIDLIKRKKGENKSKLKKRIMGQLLGHQKSKGLCTICLEKMSMENFSALHCGHLFHFQCIKHWLIKRIFEEQQTCPECRQPSKLDEIGTSLSFHDNMDDEESETTDTISDSESSDKSEIVDSYNDLLKKLDVAYLELKNEKSLHKQTKEFLEKVQCENLKLVKIIQVLVEDDEELLEYSNDE</sequence>
<evidence type="ECO:0000256" key="1">
    <source>
        <dbReference type="ARBA" id="ARBA00022723"/>
    </source>
</evidence>
<dbReference type="PANTHER" id="PTHR22763:SF184">
    <property type="entry name" value="E3 UBIQUITIN-PROTEIN LIGASE SYNOVIOLIN"/>
    <property type="match status" value="1"/>
</dbReference>
<feature type="region of interest" description="Disordered" evidence="5">
    <location>
        <begin position="99"/>
        <end position="121"/>
    </location>
</feature>
<dbReference type="InterPro" id="IPR001841">
    <property type="entry name" value="Znf_RING"/>
</dbReference>
<accession>A0A8R1TLX5</accession>